<keyword evidence="2" id="KW-1185">Reference proteome</keyword>
<name>A0A7K1YAA9_9SPHI</name>
<comment type="caution">
    <text evidence="1">The sequence shown here is derived from an EMBL/GenBank/DDBJ whole genome shotgun (WGS) entry which is preliminary data.</text>
</comment>
<sequence>MNEPSPYYSGTSGLVLPVPNKAGYPKEYQDRSRLCFYSSIFNSIEVNSSFYKIPLASTMKRWSNDVTEGFKFTFKLFQDISHSRDLQYNPELIQRFIDTINEVGDKKGCLLVQFPPKFSYESAWQLERLFNDLVLANSGSWNITVEFRNKSWYNETVYDLLNQYRIGMVIQDMPASATPILEQHLDFVYLRFHGPQGGYRGSYPHDFLSEYSWYVKEWMEEGKTVYAYFNNTMGDALNNLKTLNKYVLDL</sequence>
<dbReference type="Proteomes" id="UP000466586">
    <property type="component" value="Unassembled WGS sequence"/>
</dbReference>
<dbReference type="InterPro" id="IPR002763">
    <property type="entry name" value="DUF72"/>
</dbReference>
<accession>A0A7K1YAA9</accession>
<dbReference type="SUPFAM" id="SSF117396">
    <property type="entry name" value="TM1631-like"/>
    <property type="match status" value="1"/>
</dbReference>
<dbReference type="AlphaFoldDB" id="A0A7K1YAA9"/>
<proteinExistence type="predicted"/>
<gene>
    <name evidence="1" type="ORF">GS399_11025</name>
</gene>
<organism evidence="1 2">
    <name type="scientific">Hufsiella arboris</name>
    <dbReference type="NCBI Taxonomy" id="2695275"/>
    <lineage>
        <taxon>Bacteria</taxon>
        <taxon>Pseudomonadati</taxon>
        <taxon>Bacteroidota</taxon>
        <taxon>Sphingobacteriia</taxon>
        <taxon>Sphingobacteriales</taxon>
        <taxon>Sphingobacteriaceae</taxon>
        <taxon>Hufsiella</taxon>
    </lineage>
</organism>
<evidence type="ECO:0000313" key="2">
    <source>
        <dbReference type="Proteomes" id="UP000466586"/>
    </source>
</evidence>
<evidence type="ECO:0000313" key="1">
    <source>
        <dbReference type="EMBL" id="MXV51503.1"/>
    </source>
</evidence>
<dbReference type="PANTHER" id="PTHR30348">
    <property type="entry name" value="UNCHARACTERIZED PROTEIN YECE"/>
    <property type="match status" value="1"/>
</dbReference>
<dbReference type="Gene3D" id="3.20.20.410">
    <property type="entry name" value="Protein of unknown function UPF0759"/>
    <property type="match status" value="1"/>
</dbReference>
<dbReference type="PANTHER" id="PTHR30348:SF14">
    <property type="entry name" value="BLR8050 PROTEIN"/>
    <property type="match status" value="1"/>
</dbReference>
<protein>
    <submittedName>
        <fullName evidence="1">DUF72 domain-containing protein</fullName>
    </submittedName>
</protein>
<reference evidence="1 2" key="1">
    <citation type="submission" date="2019-11" db="EMBL/GenBank/DDBJ databases">
        <title>Pedobacter sp. HMF7647 Genome sequencing and assembly.</title>
        <authorList>
            <person name="Kang H."/>
            <person name="Kim H."/>
            <person name="Joh K."/>
        </authorList>
    </citation>
    <scope>NUCLEOTIDE SEQUENCE [LARGE SCALE GENOMIC DNA]</scope>
    <source>
        <strain evidence="1 2">HMF7647</strain>
    </source>
</reference>
<dbReference type="InterPro" id="IPR036520">
    <property type="entry name" value="UPF0759_sf"/>
</dbReference>
<dbReference type="EMBL" id="WVHT01000004">
    <property type="protein sequence ID" value="MXV51503.1"/>
    <property type="molecule type" value="Genomic_DNA"/>
</dbReference>
<dbReference type="Pfam" id="PF01904">
    <property type="entry name" value="DUF72"/>
    <property type="match status" value="1"/>
</dbReference>